<keyword evidence="2" id="KW-0645">Protease</keyword>
<dbReference type="STRING" id="158441.A0A226DRF1"/>
<evidence type="ECO:0000256" key="3">
    <source>
        <dbReference type="ARBA" id="ARBA00022801"/>
    </source>
</evidence>
<evidence type="ECO:0000259" key="6">
    <source>
        <dbReference type="PROSITE" id="PS50240"/>
    </source>
</evidence>
<name>A0A226DRF1_FOLCA</name>
<organism evidence="7 8">
    <name type="scientific">Folsomia candida</name>
    <name type="common">Springtail</name>
    <dbReference type="NCBI Taxonomy" id="158441"/>
    <lineage>
        <taxon>Eukaryota</taxon>
        <taxon>Metazoa</taxon>
        <taxon>Ecdysozoa</taxon>
        <taxon>Arthropoda</taxon>
        <taxon>Hexapoda</taxon>
        <taxon>Collembola</taxon>
        <taxon>Entomobryomorpha</taxon>
        <taxon>Isotomoidea</taxon>
        <taxon>Isotomidae</taxon>
        <taxon>Proisotominae</taxon>
        <taxon>Folsomia</taxon>
    </lineage>
</organism>
<dbReference type="Proteomes" id="UP000198287">
    <property type="component" value="Unassembled WGS sequence"/>
</dbReference>
<dbReference type="CDD" id="cd00190">
    <property type="entry name" value="Tryp_SPc"/>
    <property type="match status" value="1"/>
</dbReference>
<evidence type="ECO:0000256" key="1">
    <source>
        <dbReference type="ARBA" id="ARBA00007664"/>
    </source>
</evidence>
<evidence type="ECO:0000313" key="7">
    <source>
        <dbReference type="EMBL" id="OXA47588.1"/>
    </source>
</evidence>
<dbReference type="InterPro" id="IPR009003">
    <property type="entry name" value="Peptidase_S1_PA"/>
</dbReference>
<accession>A0A226DRF1</accession>
<evidence type="ECO:0000256" key="5">
    <source>
        <dbReference type="ARBA" id="ARBA00023157"/>
    </source>
</evidence>
<comment type="similarity">
    <text evidence="1">Belongs to the peptidase S1 family.</text>
</comment>
<dbReference type="GO" id="GO:0006508">
    <property type="term" value="P:proteolysis"/>
    <property type="evidence" value="ECO:0007669"/>
    <property type="project" value="UniProtKB-KW"/>
</dbReference>
<evidence type="ECO:0000256" key="2">
    <source>
        <dbReference type="ARBA" id="ARBA00022670"/>
    </source>
</evidence>
<dbReference type="Pfam" id="PF00089">
    <property type="entry name" value="Trypsin"/>
    <property type="match status" value="1"/>
</dbReference>
<evidence type="ECO:0000256" key="4">
    <source>
        <dbReference type="ARBA" id="ARBA00022825"/>
    </source>
</evidence>
<keyword evidence="4" id="KW-0720">Serine protease</keyword>
<dbReference type="GO" id="GO:0004252">
    <property type="term" value="F:serine-type endopeptidase activity"/>
    <property type="evidence" value="ECO:0007669"/>
    <property type="project" value="InterPro"/>
</dbReference>
<keyword evidence="3" id="KW-0378">Hydrolase</keyword>
<protein>
    <submittedName>
        <fullName evidence="7">Trypsin-4</fullName>
    </submittedName>
</protein>
<dbReference type="InterPro" id="IPR043504">
    <property type="entry name" value="Peptidase_S1_PA_chymotrypsin"/>
</dbReference>
<dbReference type="EMBL" id="LNIX01000013">
    <property type="protein sequence ID" value="OXA47588.1"/>
    <property type="molecule type" value="Genomic_DNA"/>
</dbReference>
<proteinExistence type="inferred from homology"/>
<dbReference type="SMART" id="SM00020">
    <property type="entry name" value="Tryp_SPc"/>
    <property type="match status" value="1"/>
</dbReference>
<dbReference type="FunFam" id="2.40.10.10:FF:000068">
    <property type="entry name" value="transmembrane protease serine 2"/>
    <property type="match status" value="1"/>
</dbReference>
<dbReference type="InterPro" id="IPR018114">
    <property type="entry name" value="TRYPSIN_HIS"/>
</dbReference>
<dbReference type="InterPro" id="IPR050430">
    <property type="entry name" value="Peptidase_S1"/>
</dbReference>
<comment type="caution">
    <text evidence="7">The sequence shown here is derived from an EMBL/GenBank/DDBJ whole genome shotgun (WGS) entry which is preliminary data.</text>
</comment>
<keyword evidence="5" id="KW-1015">Disulfide bond</keyword>
<reference evidence="7 8" key="1">
    <citation type="submission" date="2015-12" db="EMBL/GenBank/DDBJ databases">
        <title>The genome of Folsomia candida.</title>
        <authorList>
            <person name="Faddeeva A."/>
            <person name="Derks M.F."/>
            <person name="Anvar Y."/>
            <person name="Smit S."/>
            <person name="Van Straalen N."/>
            <person name="Roelofs D."/>
        </authorList>
    </citation>
    <scope>NUCLEOTIDE SEQUENCE [LARGE SCALE GENOMIC DNA]</scope>
    <source>
        <strain evidence="7 8">VU population</strain>
        <tissue evidence="7">Whole body</tissue>
    </source>
</reference>
<evidence type="ECO:0000313" key="8">
    <source>
        <dbReference type="Proteomes" id="UP000198287"/>
    </source>
</evidence>
<sequence length="235" mass="25720">MKILYIFFVFEAVREYGYALSEGQGEISPLVFGGFEVKSGHGFMVSLRKNGTHFCGGTIIAAWTILTAAHCVDYKTPESISIVAGTYSLHSGGDYRNATEILIHPGWNRTAKMHDIALIKVSAFSLFLEVLLVPMKRIPSNGSLYALNTETISNSNCNTQAQPNNTITEYQICTQSPVGQGVCLFDSGGPLMGILLDLPIQVGIISWGLGGCAKGYPEVYTRISAYYPWIFENAW</sequence>
<dbReference type="Gene3D" id="2.40.10.10">
    <property type="entry name" value="Trypsin-like serine proteases"/>
    <property type="match status" value="2"/>
</dbReference>
<keyword evidence="8" id="KW-1185">Reference proteome</keyword>
<feature type="domain" description="Peptidase S1" evidence="6">
    <location>
        <begin position="31"/>
        <end position="235"/>
    </location>
</feature>
<dbReference type="InterPro" id="IPR001314">
    <property type="entry name" value="Peptidase_S1A"/>
</dbReference>
<dbReference type="AlphaFoldDB" id="A0A226DRF1"/>
<dbReference type="PROSITE" id="PS50240">
    <property type="entry name" value="TRYPSIN_DOM"/>
    <property type="match status" value="1"/>
</dbReference>
<dbReference type="PRINTS" id="PR00722">
    <property type="entry name" value="CHYMOTRYPSIN"/>
</dbReference>
<dbReference type="SUPFAM" id="SSF50494">
    <property type="entry name" value="Trypsin-like serine proteases"/>
    <property type="match status" value="1"/>
</dbReference>
<gene>
    <name evidence="7" type="ORF">Fcan01_17537</name>
</gene>
<dbReference type="InterPro" id="IPR001254">
    <property type="entry name" value="Trypsin_dom"/>
</dbReference>
<dbReference type="PANTHER" id="PTHR24276:SF98">
    <property type="entry name" value="FI18310P1-RELATED"/>
    <property type="match status" value="1"/>
</dbReference>
<dbReference type="OrthoDB" id="60866at2759"/>
<dbReference type="PROSITE" id="PS00134">
    <property type="entry name" value="TRYPSIN_HIS"/>
    <property type="match status" value="1"/>
</dbReference>
<dbReference type="PANTHER" id="PTHR24276">
    <property type="entry name" value="POLYSERASE-RELATED"/>
    <property type="match status" value="1"/>
</dbReference>